<dbReference type="Proteomes" id="UP000186535">
    <property type="component" value="Unassembled WGS sequence"/>
</dbReference>
<proteinExistence type="predicted"/>
<dbReference type="PATRIC" id="fig|1396.435.peg.5237"/>
<protein>
    <submittedName>
        <fullName evidence="1">Uncharacterized protein</fullName>
    </submittedName>
</protein>
<accession>A0A151V2Y1</accession>
<evidence type="ECO:0000313" key="2">
    <source>
        <dbReference type="Proteomes" id="UP000186535"/>
    </source>
</evidence>
<dbReference type="EMBL" id="MPON01000020">
    <property type="protein sequence ID" value="OKA32542.1"/>
    <property type="molecule type" value="Genomic_DNA"/>
</dbReference>
<organism evidence="1 2">
    <name type="scientific">Bacillus cereus</name>
    <dbReference type="NCBI Taxonomy" id="1396"/>
    <lineage>
        <taxon>Bacteria</taxon>
        <taxon>Bacillati</taxon>
        <taxon>Bacillota</taxon>
        <taxon>Bacilli</taxon>
        <taxon>Bacillales</taxon>
        <taxon>Bacillaceae</taxon>
        <taxon>Bacillus</taxon>
        <taxon>Bacillus cereus group</taxon>
    </lineage>
</organism>
<reference evidence="1 2" key="1">
    <citation type="submission" date="2016-11" db="EMBL/GenBank/DDBJ databases">
        <title>Identification of Bacillus cereus isolated from egg-white.</title>
        <authorList>
            <person name="Soni A."/>
            <person name="Oey I."/>
            <person name="Silcock P."/>
            <person name="Bremer P."/>
        </authorList>
    </citation>
    <scope>NUCLEOTIDE SEQUENCE [LARGE SCALE GENOMIC DNA]</scope>
    <source>
        <strain evidence="1 2">NZAS03</strain>
    </source>
</reference>
<sequence length="318" mass="35663">MISSLFSDWLWSNRNRYSSSQEALDLLGLRERELSLLANSNVRAVITLPHASPNLFMSRLHTVCRASELVRSGNADLHIRVVLTHTNMSDLRWRPYAWWYLDLAGNVRRKTIFTRNKRRKHVSVMSLPPLDVSLNDAREPVAGAALIARNAPNLAFSYMIAMAYIERAANLHHGVPTLYLPLDLLVEFVLSNEYKLGCIGQALQENVEYRTLNALGEVVIGNAQQAVILDHISNMRLLGTLSPATVLGGMKTERYWPHVIESSTKLGTCQGWFGIPPMEIVEPFNELSVPYQPSGKVVSQLKDLKIEYSLALALADTN</sequence>
<name>A0A151V2Y1_BACCE</name>
<dbReference type="AlphaFoldDB" id="A0A151V2Y1"/>
<gene>
    <name evidence="1" type="ORF">BJR07_27785</name>
</gene>
<evidence type="ECO:0000313" key="1">
    <source>
        <dbReference type="EMBL" id="OKA32542.1"/>
    </source>
</evidence>
<comment type="caution">
    <text evidence="1">The sequence shown here is derived from an EMBL/GenBank/DDBJ whole genome shotgun (WGS) entry which is preliminary data.</text>
</comment>